<organism evidence="2 3">
    <name type="scientific">Penicillium cf. griseofulvum</name>
    <dbReference type="NCBI Taxonomy" id="2972120"/>
    <lineage>
        <taxon>Eukaryota</taxon>
        <taxon>Fungi</taxon>
        <taxon>Dikarya</taxon>
        <taxon>Ascomycota</taxon>
        <taxon>Pezizomycotina</taxon>
        <taxon>Eurotiomycetes</taxon>
        <taxon>Eurotiomycetidae</taxon>
        <taxon>Eurotiales</taxon>
        <taxon>Aspergillaceae</taxon>
        <taxon>Penicillium</taxon>
    </lineage>
</organism>
<keyword evidence="1" id="KW-0812">Transmembrane</keyword>
<feature type="transmembrane region" description="Helical" evidence="1">
    <location>
        <begin position="131"/>
        <end position="151"/>
    </location>
</feature>
<keyword evidence="1" id="KW-1133">Transmembrane helix</keyword>
<accession>A0A9W9N1S7</accession>
<dbReference type="AlphaFoldDB" id="A0A9W9N1S7"/>
<dbReference type="OrthoDB" id="3009728at2759"/>
<dbReference type="EMBL" id="JAPQKP010000001">
    <property type="protein sequence ID" value="KAJ5211209.1"/>
    <property type="molecule type" value="Genomic_DNA"/>
</dbReference>
<dbReference type="Proteomes" id="UP001150879">
    <property type="component" value="Unassembled WGS sequence"/>
</dbReference>
<comment type="caution">
    <text evidence="2">The sequence shown here is derived from an EMBL/GenBank/DDBJ whole genome shotgun (WGS) entry which is preliminary data.</text>
</comment>
<reference evidence="2" key="1">
    <citation type="submission" date="2022-11" db="EMBL/GenBank/DDBJ databases">
        <authorList>
            <person name="Petersen C."/>
        </authorList>
    </citation>
    <scope>NUCLEOTIDE SEQUENCE</scope>
    <source>
        <strain evidence="2">IBT 16849</strain>
    </source>
</reference>
<feature type="transmembrane region" description="Helical" evidence="1">
    <location>
        <begin position="91"/>
        <end position="111"/>
    </location>
</feature>
<evidence type="ECO:0000256" key="1">
    <source>
        <dbReference type="SAM" id="Phobius"/>
    </source>
</evidence>
<reference evidence="2" key="2">
    <citation type="journal article" date="2023" name="IMA Fungus">
        <title>Comparative genomic study of the Penicillium genus elucidates a diverse pangenome and 15 lateral gene transfer events.</title>
        <authorList>
            <person name="Petersen C."/>
            <person name="Sorensen T."/>
            <person name="Nielsen M.R."/>
            <person name="Sondergaard T.E."/>
            <person name="Sorensen J.L."/>
            <person name="Fitzpatrick D.A."/>
            <person name="Frisvad J.C."/>
            <person name="Nielsen K.L."/>
        </authorList>
    </citation>
    <scope>NUCLEOTIDE SEQUENCE</scope>
    <source>
        <strain evidence="2">IBT 16849</strain>
    </source>
</reference>
<gene>
    <name evidence="2" type="ORF">N7472_001348</name>
</gene>
<proteinExistence type="predicted"/>
<feature type="transmembrane region" description="Helical" evidence="1">
    <location>
        <begin position="229"/>
        <end position="247"/>
    </location>
</feature>
<evidence type="ECO:0000313" key="2">
    <source>
        <dbReference type="EMBL" id="KAJ5211209.1"/>
    </source>
</evidence>
<name>A0A9W9N1S7_9EURO</name>
<keyword evidence="3" id="KW-1185">Reference proteome</keyword>
<evidence type="ECO:0000313" key="3">
    <source>
        <dbReference type="Proteomes" id="UP001150879"/>
    </source>
</evidence>
<keyword evidence="1" id="KW-0472">Membrane</keyword>
<feature type="transmembrane region" description="Helical" evidence="1">
    <location>
        <begin position="195"/>
        <end position="217"/>
    </location>
</feature>
<protein>
    <submittedName>
        <fullName evidence="2">Uncharacterized protein</fullName>
    </submittedName>
</protein>
<sequence length="276" mass="30340">MSENTKAYMSSSSLVLGLSPVLLSTLGPSISEIGLLSLNRPGLSVMLSLGTVAVYPSRALAYNADSCRDILEQTTALPVFVFNALRQRRRLASIVSVAEYVIVALAVFNVFYTSWQLGVATLLNFICQSSFMPIIWTSLPLLIHLPAALAFRFNLMGAGEMPQSWKVARSRLISETKLCMMHKPIPTSIFKASPVVLACHWMATLFGFVHVILGILIYSSLLFTMTTDAAVVLLRYFASALTCRFVLMFELSGIKWAQNGAAPVSAQSEYLHLEEF</sequence>